<dbReference type="AlphaFoldDB" id="A0AAN7E8X8"/>
<sequence>MTLFRGKWELRKEIMEVWRLRDTKDSSSLSYFDATFIPYKIMNILIWNCRGAMKPQFRKTVMDLVEWHSLILMVIMETRLSSARADEIIESLPFDRAAVSNTIGFAGGI</sequence>
<evidence type="ECO:0000313" key="1">
    <source>
        <dbReference type="EMBL" id="KAK4564793.1"/>
    </source>
</evidence>
<dbReference type="PANTHER" id="PTHR35218:SF7">
    <property type="entry name" value="ENDONUCLEASE_EXONUCLEASE_PHOSPHATASE"/>
    <property type="match status" value="1"/>
</dbReference>
<protein>
    <submittedName>
        <fullName evidence="1">Uncharacterized protein</fullName>
    </submittedName>
</protein>
<organism evidence="1 2">
    <name type="scientific">Quercus rubra</name>
    <name type="common">Northern red oak</name>
    <name type="synonym">Quercus borealis</name>
    <dbReference type="NCBI Taxonomy" id="3512"/>
    <lineage>
        <taxon>Eukaryota</taxon>
        <taxon>Viridiplantae</taxon>
        <taxon>Streptophyta</taxon>
        <taxon>Embryophyta</taxon>
        <taxon>Tracheophyta</taxon>
        <taxon>Spermatophyta</taxon>
        <taxon>Magnoliopsida</taxon>
        <taxon>eudicotyledons</taxon>
        <taxon>Gunneridae</taxon>
        <taxon>Pentapetalae</taxon>
        <taxon>rosids</taxon>
        <taxon>fabids</taxon>
        <taxon>Fagales</taxon>
        <taxon>Fagaceae</taxon>
        <taxon>Quercus</taxon>
    </lineage>
</organism>
<name>A0AAN7E8X8_QUERU</name>
<gene>
    <name evidence="1" type="ORF">RGQ29_006742</name>
</gene>
<dbReference type="EMBL" id="JAXUIC010000011">
    <property type="protein sequence ID" value="KAK4564793.1"/>
    <property type="molecule type" value="Genomic_DNA"/>
</dbReference>
<keyword evidence="2" id="KW-1185">Reference proteome</keyword>
<accession>A0AAN7E8X8</accession>
<evidence type="ECO:0000313" key="2">
    <source>
        <dbReference type="Proteomes" id="UP001324115"/>
    </source>
</evidence>
<dbReference type="PANTHER" id="PTHR35218">
    <property type="entry name" value="RNASE H DOMAIN-CONTAINING PROTEIN"/>
    <property type="match status" value="1"/>
</dbReference>
<dbReference type="Proteomes" id="UP001324115">
    <property type="component" value="Unassembled WGS sequence"/>
</dbReference>
<reference evidence="1 2" key="1">
    <citation type="journal article" date="2023" name="G3 (Bethesda)">
        <title>A haplotype-resolved chromosome-scale genome for Quercus rubra L. provides insights into the genetics of adaptive traits for red oak species.</title>
        <authorList>
            <person name="Kapoor B."/>
            <person name="Jenkins J."/>
            <person name="Schmutz J."/>
            <person name="Zhebentyayeva T."/>
            <person name="Kuelheim C."/>
            <person name="Coggeshall M."/>
            <person name="Heim C."/>
            <person name="Lasky J.R."/>
            <person name="Leites L."/>
            <person name="Islam-Faridi N."/>
            <person name="Romero-Severson J."/>
            <person name="DeLeo V.L."/>
            <person name="Lucas S.M."/>
            <person name="Lazic D."/>
            <person name="Gailing O."/>
            <person name="Carlson J."/>
            <person name="Staton M."/>
        </authorList>
    </citation>
    <scope>NUCLEOTIDE SEQUENCE [LARGE SCALE GENOMIC DNA]</scope>
    <source>
        <strain evidence="1">Pseudo-F2</strain>
    </source>
</reference>
<proteinExistence type="predicted"/>
<comment type="caution">
    <text evidence="1">The sequence shown here is derived from an EMBL/GenBank/DDBJ whole genome shotgun (WGS) entry which is preliminary data.</text>
</comment>